<keyword evidence="1" id="KW-0472">Membrane</keyword>
<dbReference type="EMBL" id="DSRT01000042">
    <property type="protein sequence ID" value="HGW29442.1"/>
    <property type="molecule type" value="Genomic_DNA"/>
</dbReference>
<evidence type="ECO:0000313" key="2">
    <source>
        <dbReference type="EMBL" id="HGW29442.1"/>
    </source>
</evidence>
<dbReference type="AlphaFoldDB" id="A0A7C4XUW9"/>
<protein>
    <submittedName>
        <fullName evidence="2">DUF192 domain-containing protein</fullName>
    </submittedName>
</protein>
<keyword evidence="1" id="KW-0812">Transmembrane</keyword>
<dbReference type="InterPro" id="IPR003795">
    <property type="entry name" value="DUF192"/>
</dbReference>
<gene>
    <name evidence="2" type="ORF">ENR63_00775</name>
</gene>
<evidence type="ECO:0000256" key="1">
    <source>
        <dbReference type="SAM" id="Phobius"/>
    </source>
</evidence>
<accession>A0A7C4XUW9</accession>
<name>A0A7C4XUW9_UNCKA</name>
<feature type="transmembrane region" description="Helical" evidence="1">
    <location>
        <begin position="12"/>
        <end position="38"/>
    </location>
</feature>
<comment type="caution">
    <text evidence="2">The sequence shown here is derived from an EMBL/GenBank/DDBJ whole genome shotgun (WGS) entry which is preliminary data.</text>
</comment>
<reference evidence="2" key="1">
    <citation type="journal article" date="2020" name="mSystems">
        <title>Genome- and Community-Level Interaction Insights into Carbon Utilization and Element Cycling Functions of Hydrothermarchaeota in Hydrothermal Sediment.</title>
        <authorList>
            <person name="Zhou Z."/>
            <person name="Liu Y."/>
            <person name="Xu W."/>
            <person name="Pan J."/>
            <person name="Luo Z.H."/>
            <person name="Li M."/>
        </authorList>
    </citation>
    <scope>NUCLEOTIDE SEQUENCE [LARGE SCALE GENOMIC DNA]</scope>
    <source>
        <strain evidence="2">SpSt-417</strain>
    </source>
</reference>
<dbReference type="InterPro" id="IPR038695">
    <property type="entry name" value="Saro_0823-like_sf"/>
</dbReference>
<keyword evidence="1" id="KW-1133">Transmembrane helix</keyword>
<dbReference type="Pfam" id="PF02643">
    <property type="entry name" value="DUF192"/>
    <property type="match status" value="1"/>
</dbReference>
<organism evidence="2">
    <name type="scientific">candidate division WWE3 bacterium</name>
    <dbReference type="NCBI Taxonomy" id="2053526"/>
    <lineage>
        <taxon>Bacteria</taxon>
        <taxon>Katanobacteria</taxon>
    </lineage>
</organism>
<dbReference type="Gene3D" id="2.60.120.1140">
    <property type="entry name" value="Protein of unknown function DUF192"/>
    <property type="match status" value="1"/>
</dbReference>
<proteinExistence type="predicted"/>
<sequence>MDHTREQKKSIIILMKPVISPPTIGIAILAIVAIYFIFFKHTRYSQINYVVLEDKKIEVEIADTQAERTKGLMFRKELAENSGMLFVFDNSSRHTFWMANTYIPLDIIWINEDMEIVYISKDTPPCTETGNLQAMCTTYSPDKAAKFVLEVNAGWTEKNGIKVGDAVNFIK</sequence>
<dbReference type="PANTHER" id="PTHR37953">
    <property type="entry name" value="UPF0127 PROTEIN MJ1496"/>
    <property type="match status" value="1"/>
</dbReference>
<dbReference type="PANTHER" id="PTHR37953:SF1">
    <property type="entry name" value="UPF0127 PROTEIN MJ1496"/>
    <property type="match status" value="1"/>
</dbReference>